<evidence type="ECO:0000256" key="1">
    <source>
        <dbReference type="ARBA" id="ARBA00022857"/>
    </source>
</evidence>
<protein>
    <submittedName>
        <fullName evidence="3">Aldo/keto reductase, diketogulonate reductase</fullName>
    </submittedName>
</protein>
<dbReference type="PROSITE" id="PS00063">
    <property type="entry name" value="ALDOKETO_REDUCTASE_3"/>
    <property type="match status" value="1"/>
</dbReference>
<name>A0A1Y1SXW8_9FLAO</name>
<keyword evidence="2" id="KW-0560">Oxidoreductase</keyword>
<dbReference type="Proteomes" id="UP000192746">
    <property type="component" value="Unassembled WGS sequence"/>
</dbReference>
<evidence type="ECO:0000256" key="2">
    <source>
        <dbReference type="ARBA" id="ARBA00023002"/>
    </source>
</evidence>
<accession>A0A1Y1SXW8</accession>
<keyword evidence="1" id="KW-0521">NADP</keyword>
<dbReference type="AlphaFoldDB" id="A0A1Y1SXW8"/>
<evidence type="ECO:0000313" key="3">
    <source>
        <dbReference type="EMBL" id="ORL43590.1"/>
    </source>
</evidence>
<dbReference type="PANTHER" id="PTHR43827:SF3">
    <property type="entry name" value="NADP-DEPENDENT OXIDOREDUCTASE DOMAIN-CONTAINING PROTEIN"/>
    <property type="match status" value="1"/>
</dbReference>
<comment type="caution">
    <text evidence="3">The sequence shown here is derived from an EMBL/GenBank/DDBJ whole genome shotgun (WGS) entry which is preliminary data.</text>
</comment>
<dbReference type="EMBL" id="ARYN01000034">
    <property type="protein sequence ID" value="ORL43590.1"/>
    <property type="molecule type" value="Genomic_DNA"/>
</dbReference>
<evidence type="ECO:0000313" key="4">
    <source>
        <dbReference type="Proteomes" id="UP000192746"/>
    </source>
</evidence>
<dbReference type="Gene3D" id="3.20.20.100">
    <property type="entry name" value="NADP-dependent oxidoreductase domain"/>
    <property type="match status" value="1"/>
</dbReference>
<proteinExistence type="predicted"/>
<dbReference type="InterPro" id="IPR020471">
    <property type="entry name" value="AKR"/>
</dbReference>
<dbReference type="InterPro" id="IPR018170">
    <property type="entry name" value="Aldo/ket_reductase_CS"/>
</dbReference>
<keyword evidence="4" id="KW-1185">Reference proteome</keyword>
<sequence>MIQRNIVVIPKSVTPSRIKQNIDVFDFELSNEDMDAIATLDTNTTKFFDHRDVKMVKQFKTWAGY</sequence>
<dbReference type="STRING" id="1185767.IIF7_20011"/>
<dbReference type="SUPFAM" id="SSF51430">
    <property type="entry name" value="NAD(P)-linked oxidoreductase"/>
    <property type="match status" value="1"/>
</dbReference>
<dbReference type="PANTHER" id="PTHR43827">
    <property type="entry name" value="2,5-DIKETO-D-GLUCONIC ACID REDUCTASE"/>
    <property type="match status" value="1"/>
</dbReference>
<dbReference type="GO" id="GO:0016616">
    <property type="term" value="F:oxidoreductase activity, acting on the CH-OH group of donors, NAD or NADP as acceptor"/>
    <property type="evidence" value="ECO:0007669"/>
    <property type="project" value="UniProtKB-ARBA"/>
</dbReference>
<organism evidence="3 4">
    <name type="scientific">Zunongwangia atlantica 22II14-10F7</name>
    <dbReference type="NCBI Taxonomy" id="1185767"/>
    <lineage>
        <taxon>Bacteria</taxon>
        <taxon>Pseudomonadati</taxon>
        <taxon>Bacteroidota</taxon>
        <taxon>Flavobacteriia</taxon>
        <taxon>Flavobacteriales</taxon>
        <taxon>Flavobacteriaceae</taxon>
        <taxon>Zunongwangia</taxon>
    </lineage>
</organism>
<gene>
    <name evidence="3" type="ORF">IIF7_20011</name>
</gene>
<dbReference type="InterPro" id="IPR036812">
    <property type="entry name" value="NAD(P)_OxRdtase_dom_sf"/>
</dbReference>
<reference evidence="3 4" key="1">
    <citation type="submission" date="2013-04" db="EMBL/GenBank/DDBJ databases">
        <title>Zunongwangia sp. 22II14-10F7 Genome Sequencing.</title>
        <authorList>
            <person name="Lai Q."/>
            <person name="Shao Z."/>
        </authorList>
    </citation>
    <scope>NUCLEOTIDE SEQUENCE [LARGE SCALE GENOMIC DNA]</scope>
    <source>
        <strain evidence="3 4">22II14-10F7</strain>
    </source>
</reference>